<proteinExistence type="predicted"/>
<gene>
    <name evidence="2" type="ORF">Rleg9DRAFT_4111</name>
</gene>
<evidence type="ECO:0000313" key="2">
    <source>
        <dbReference type="EMBL" id="EJB05242.1"/>
    </source>
</evidence>
<organism evidence="2 3">
    <name type="scientific">Rhizobium leguminosarum bv. trifolii WSM597</name>
    <dbReference type="NCBI Taxonomy" id="754764"/>
    <lineage>
        <taxon>Bacteria</taxon>
        <taxon>Pseudomonadati</taxon>
        <taxon>Pseudomonadota</taxon>
        <taxon>Alphaproteobacteria</taxon>
        <taxon>Hyphomicrobiales</taxon>
        <taxon>Rhizobiaceae</taxon>
        <taxon>Rhizobium/Agrobacterium group</taxon>
        <taxon>Rhizobium</taxon>
    </lineage>
</organism>
<dbReference type="Proteomes" id="UP000005092">
    <property type="component" value="Unassembled WGS sequence"/>
</dbReference>
<dbReference type="HOGENOM" id="CLU_2668518_0_0_5"/>
<evidence type="ECO:0000313" key="3">
    <source>
        <dbReference type="Proteomes" id="UP000005092"/>
    </source>
</evidence>
<sequence length="75" mass="8619">MASRRDNPLARSRLNAELPHHVIIWWGNYNSGGHAMPIRSIHGAYPDPKQTSLQLRGSAQDHFNARRLQGRKEYD</sequence>
<reference evidence="2 3" key="1">
    <citation type="submission" date="2012-02" db="EMBL/GenBank/DDBJ databases">
        <title>Improved High-Quality Draft Sequence of Rhizobium leguminosarum bv. trifolii WSM597.</title>
        <authorList>
            <consortium name="US DOE Joint Genome Institute"/>
            <person name="Lucas S."/>
            <person name="Han J."/>
            <person name="Lapidus A."/>
            <person name="Cheng J.-F."/>
            <person name="Goodwin L."/>
            <person name="Pitluck S."/>
            <person name="Peters L."/>
            <person name="Ovchinnikova G."/>
            <person name="Held B."/>
            <person name="Detter J.C."/>
            <person name="Han C."/>
            <person name="Tapia R."/>
            <person name="Land M."/>
            <person name="Hauser L."/>
            <person name="Kyrpides N."/>
            <person name="Ivanova N."/>
            <person name="Pagani I."/>
            <person name="Brau L."/>
            <person name="Yates R."/>
            <person name="O'Hara G."/>
            <person name="Rui T."/>
            <person name="Howieson J."/>
            <person name="Reeve W."/>
            <person name="Woyke T."/>
        </authorList>
    </citation>
    <scope>NUCLEOTIDE SEQUENCE [LARGE SCALE GENOMIC DNA]</scope>
    <source>
        <strain evidence="2 3">WSM597</strain>
    </source>
</reference>
<dbReference type="EMBL" id="JH719381">
    <property type="protein sequence ID" value="EJB05242.1"/>
    <property type="molecule type" value="Genomic_DNA"/>
</dbReference>
<dbReference type="AlphaFoldDB" id="I9NES4"/>
<feature type="region of interest" description="Disordered" evidence="1">
    <location>
        <begin position="47"/>
        <end position="75"/>
    </location>
</feature>
<accession>I9NES4</accession>
<evidence type="ECO:0000256" key="1">
    <source>
        <dbReference type="SAM" id="MobiDB-lite"/>
    </source>
</evidence>
<name>I9NES4_RHILT</name>
<protein>
    <submittedName>
        <fullName evidence="2">Uncharacterized protein</fullName>
    </submittedName>
</protein>